<protein>
    <submittedName>
        <fullName evidence="1">Glycoside hydrolase family 3 protein</fullName>
    </submittedName>
</protein>
<gene>
    <name evidence="1" type="ORF">MYCTH_2129052</name>
</gene>
<accession>G2QK46</accession>
<name>G2QK46_THET4</name>
<dbReference type="GO" id="GO:0004553">
    <property type="term" value="F:hydrolase activity, hydrolyzing O-glycosyl compounds"/>
    <property type="evidence" value="ECO:0007669"/>
    <property type="project" value="InterPro"/>
</dbReference>
<dbReference type="Proteomes" id="UP000007322">
    <property type="component" value="Chromosome 5"/>
</dbReference>
<reference evidence="1 2" key="1">
    <citation type="journal article" date="2011" name="Nat. Biotechnol.">
        <title>Comparative genomic analysis of the thermophilic biomass-degrading fungi Myceliophthora thermophila and Thielavia terrestris.</title>
        <authorList>
            <person name="Berka R.M."/>
            <person name="Grigoriev I.V."/>
            <person name="Otillar R."/>
            <person name="Salamov A."/>
            <person name="Grimwood J."/>
            <person name="Reid I."/>
            <person name="Ishmael N."/>
            <person name="John T."/>
            <person name="Darmond C."/>
            <person name="Moisan M.-C."/>
            <person name="Henrissat B."/>
            <person name="Coutinho P.M."/>
            <person name="Lombard V."/>
            <person name="Natvig D.O."/>
            <person name="Lindquist E."/>
            <person name="Schmutz J."/>
            <person name="Lucas S."/>
            <person name="Harris P."/>
            <person name="Powlowski J."/>
            <person name="Bellemare A."/>
            <person name="Taylor D."/>
            <person name="Butler G."/>
            <person name="de Vries R.P."/>
            <person name="Allijn I.E."/>
            <person name="van den Brink J."/>
            <person name="Ushinsky S."/>
            <person name="Storms R."/>
            <person name="Powell A.J."/>
            <person name="Paulsen I.T."/>
            <person name="Elbourne L.D.H."/>
            <person name="Baker S.E."/>
            <person name="Magnuson J."/>
            <person name="LaBoissiere S."/>
            <person name="Clutterbuck A.J."/>
            <person name="Martinez D."/>
            <person name="Wogulis M."/>
            <person name="de Leon A.L."/>
            <person name="Rey M.W."/>
            <person name="Tsang A."/>
        </authorList>
    </citation>
    <scope>NUCLEOTIDE SEQUENCE [LARGE SCALE GENOMIC DNA]</scope>
    <source>
        <strain evidence="2">ATCC 42464 / BCRC 31852 / DSM 1799</strain>
    </source>
</reference>
<dbReference type="GO" id="GO:0005975">
    <property type="term" value="P:carbohydrate metabolic process"/>
    <property type="evidence" value="ECO:0007669"/>
    <property type="project" value="InterPro"/>
</dbReference>
<dbReference type="EMBL" id="CP003006">
    <property type="protein sequence ID" value="AEO59952.1"/>
    <property type="molecule type" value="Genomic_DNA"/>
</dbReference>
<keyword evidence="1" id="KW-0378">Hydrolase</keyword>
<dbReference type="AlphaFoldDB" id="G2QK46"/>
<dbReference type="InParanoid" id="G2QK46"/>
<dbReference type="RefSeq" id="XP_003665197.1">
    <property type="nucleotide sequence ID" value="XM_003665149.1"/>
</dbReference>
<dbReference type="VEuPathDB" id="FungiDB:MYCTH_2129052"/>
<dbReference type="GeneID" id="11510957"/>
<dbReference type="HOGENOM" id="CLU_2544194_0_0_1"/>
<dbReference type="KEGG" id="mtm:MYCTH_2129052"/>
<dbReference type="Gene3D" id="3.20.20.300">
    <property type="entry name" value="Glycoside hydrolase, family 3, N-terminal domain"/>
    <property type="match status" value="1"/>
</dbReference>
<evidence type="ECO:0000313" key="2">
    <source>
        <dbReference type="Proteomes" id="UP000007322"/>
    </source>
</evidence>
<keyword evidence="2" id="KW-1185">Reference proteome</keyword>
<evidence type="ECO:0000313" key="1">
    <source>
        <dbReference type="EMBL" id="AEO59952.1"/>
    </source>
</evidence>
<organism evidence="1 2">
    <name type="scientific">Thermothelomyces thermophilus (strain ATCC 42464 / BCRC 31852 / DSM 1799)</name>
    <name type="common">Sporotrichum thermophile</name>
    <dbReference type="NCBI Taxonomy" id="573729"/>
    <lineage>
        <taxon>Eukaryota</taxon>
        <taxon>Fungi</taxon>
        <taxon>Dikarya</taxon>
        <taxon>Ascomycota</taxon>
        <taxon>Pezizomycotina</taxon>
        <taxon>Sordariomycetes</taxon>
        <taxon>Sordariomycetidae</taxon>
        <taxon>Sordariales</taxon>
        <taxon>Chaetomiaceae</taxon>
        <taxon>Thermothelomyces</taxon>
    </lineage>
</organism>
<proteinExistence type="predicted"/>
<dbReference type="InterPro" id="IPR036962">
    <property type="entry name" value="Glyco_hydro_3_N_sf"/>
</dbReference>
<sequence>MYILNEQETYRGSVDVHADRRPECACENEWTSNYLLKNELGSPGFIMSDWGPGHPFAVPTSNWNATMQQLGDHGSGKDCLCGL</sequence>